<evidence type="ECO:0000313" key="3">
    <source>
        <dbReference type="Proteomes" id="UP000807306"/>
    </source>
</evidence>
<name>A0A9P6JNF2_9AGAR</name>
<accession>A0A9P6JNF2</accession>
<protein>
    <submittedName>
        <fullName evidence="2">Uncharacterized protein</fullName>
    </submittedName>
</protein>
<dbReference type="OrthoDB" id="3250770at2759"/>
<dbReference type="AlphaFoldDB" id="A0A9P6JNF2"/>
<feature type="chain" id="PRO_5040401375" evidence="1">
    <location>
        <begin position="38"/>
        <end position="280"/>
    </location>
</feature>
<evidence type="ECO:0000313" key="2">
    <source>
        <dbReference type="EMBL" id="KAF9526549.1"/>
    </source>
</evidence>
<keyword evidence="1" id="KW-0732">Signal</keyword>
<organism evidence="2 3">
    <name type="scientific">Crepidotus variabilis</name>
    <dbReference type="NCBI Taxonomy" id="179855"/>
    <lineage>
        <taxon>Eukaryota</taxon>
        <taxon>Fungi</taxon>
        <taxon>Dikarya</taxon>
        <taxon>Basidiomycota</taxon>
        <taxon>Agaricomycotina</taxon>
        <taxon>Agaricomycetes</taxon>
        <taxon>Agaricomycetidae</taxon>
        <taxon>Agaricales</taxon>
        <taxon>Agaricineae</taxon>
        <taxon>Crepidotaceae</taxon>
        <taxon>Crepidotus</taxon>
    </lineage>
</organism>
<proteinExistence type="predicted"/>
<sequence>MNLARLCWRTAMPGSSWSSLNVAFFALLSLFARPTLSACYPTHPIATTVLVAGQPAKVQWVEDNRQPLLHQIGMMDIHLLARNDTFVAFIGRSINALALKTTVSIPTKLPPNMRQYTLRFVPAGWKVHSGGTPPSYSATFTIILNPFTPSKSPSQLNVTAPHTQGLTYSQHSTLGLTQPTMGLITNVQSLPASTSTAQTTGEGKFPPGSQLTGGAVTLRGWCYSRTRKMHTTANVDTGDFLYNFYGVVALAAIGDLDMARITFRLLVVIWPAFMGFSLAI</sequence>
<gene>
    <name evidence="2" type="ORF">CPB83DRAFT_908341</name>
</gene>
<dbReference type="EMBL" id="MU157870">
    <property type="protein sequence ID" value="KAF9526549.1"/>
    <property type="molecule type" value="Genomic_DNA"/>
</dbReference>
<evidence type="ECO:0000256" key="1">
    <source>
        <dbReference type="SAM" id="SignalP"/>
    </source>
</evidence>
<feature type="signal peptide" evidence="1">
    <location>
        <begin position="1"/>
        <end position="37"/>
    </location>
</feature>
<comment type="caution">
    <text evidence="2">The sequence shown here is derived from an EMBL/GenBank/DDBJ whole genome shotgun (WGS) entry which is preliminary data.</text>
</comment>
<dbReference type="Proteomes" id="UP000807306">
    <property type="component" value="Unassembled WGS sequence"/>
</dbReference>
<reference evidence="2" key="1">
    <citation type="submission" date="2020-11" db="EMBL/GenBank/DDBJ databases">
        <authorList>
            <consortium name="DOE Joint Genome Institute"/>
            <person name="Ahrendt S."/>
            <person name="Riley R."/>
            <person name="Andreopoulos W."/>
            <person name="Labutti K."/>
            <person name="Pangilinan J."/>
            <person name="Ruiz-Duenas F.J."/>
            <person name="Barrasa J.M."/>
            <person name="Sanchez-Garcia M."/>
            <person name="Camarero S."/>
            <person name="Miyauchi S."/>
            <person name="Serrano A."/>
            <person name="Linde D."/>
            <person name="Babiker R."/>
            <person name="Drula E."/>
            <person name="Ayuso-Fernandez I."/>
            <person name="Pacheco R."/>
            <person name="Padilla G."/>
            <person name="Ferreira P."/>
            <person name="Barriuso J."/>
            <person name="Kellner H."/>
            <person name="Castanera R."/>
            <person name="Alfaro M."/>
            <person name="Ramirez L."/>
            <person name="Pisabarro A.G."/>
            <person name="Kuo A."/>
            <person name="Tritt A."/>
            <person name="Lipzen A."/>
            <person name="He G."/>
            <person name="Yan M."/>
            <person name="Ng V."/>
            <person name="Cullen D."/>
            <person name="Martin F."/>
            <person name="Rosso M.-N."/>
            <person name="Henrissat B."/>
            <person name="Hibbett D."/>
            <person name="Martinez A.T."/>
            <person name="Grigoriev I.V."/>
        </authorList>
    </citation>
    <scope>NUCLEOTIDE SEQUENCE</scope>
    <source>
        <strain evidence="2">CBS 506.95</strain>
    </source>
</reference>
<keyword evidence="3" id="KW-1185">Reference proteome</keyword>